<reference evidence="10 12" key="2">
    <citation type="submission" date="2018-08" db="EMBL/GenBank/DDBJ databases">
        <title>Genomic Encyclopedia of Archaeal and Bacterial Type Strains, Phase II (KMG-II): from individual species to whole genera.</title>
        <authorList>
            <person name="Goeker M."/>
        </authorList>
    </citation>
    <scope>NUCLEOTIDE SEQUENCE [LARGE SCALE GENOMIC DNA]</scope>
    <source>
        <strain evidence="10 12">DSM 2261</strain>
    </source>
</reference>
<dbReference type="InterPro" id="IPR005467">
    <property type="entry name" value="His_kinase_dom"/>
</dbReference>
<dbReference type="EC" id="2.7.13.3" evidence="2"/>
<dbReference type="Gene3D" id="3.30.565.10">
    <property type="entry name" value="Histidine kinase-like ATPase, C-terminal domain"/>
    <property type="match status" value="1"/>
</dbReference>
<dbReference type="Gene3D" id="1.10.287.130">
    <property type="match status" value="1"/>
</dbReference>
<dbReference type="SUPFAM" id="SSF47384">
    <property type="entry name" value="Homodimeric domain of signal transducing histidine kinase"/>
    <property type="match status" value="1"/>
</dbReference>
<keyword evidence="12" id="KW-1185">Reference proteome</keyword>
<evidence type="ECO:0000259" key="8">
    <source>
        <dbReference type="PROSITE" id="PS50109"/>
    </source>
</evidence>
<keyword evidence="3" id="KW-0597">Phosphoprotein</keyword>
<evidence type="ECO:0000313" key="10">
    <source>
        <dbReference type="EMBL" id="REG32393.1"/>
    </source>
</evidence>
<dbReference type="SUPFAM" id="SSF55874">
    <property type="entry name" value="ATPase domain of HSP90 chaperone/DNA topoisomerase II/histidine kinase"/>
    <property type="match status" value="1"/>
</dbReference>
<reference evidence="9 11" key="1">
    <citation type="submission" date="2015-05" db="EMBL/GenBank/DDBJ databases">
        <title>Genome assembly of Archangium gephyra DSM 2261.</title>
        <authorList>
            <person name="Sharma G."/>
            <person name="Subramanian S."/>
        </authorList>
    </citation>
    <scope>NUCLEOTIDE SEQUENCE [LARGE SCALE GENOMIC DNA]</scope>
    <source>
        <strain evidence="9 11">DSM 2261</strain>
    </source>
</reference>
<dbReference type="FunFam" id="1.10.287.130:FF:000001">
    <property type="entry name" value="Two-component sensor histidine kinase"/>
    <property type="match status" value="1"/>
</dbReference>
<keyword evidence="6" id="KW-0902">Two-component regulatory system</keyword>
<evidence type="ECO:0000256" key="2">
    <source>
        <dbReference type="ARBA" id="ARBA00012438"/>
    </source>
</evidence>
<dbReference type="PRINTS" id="PR00344">
    <property type="entry name" value="BCTRLSENSOR"/>
</dbReference>
<dbReference type="KEGG" id="age:AA314_07917"/>
<keyword evidence="7" id="KW-0812">Transmembrane</keyword>
<dbReference type="RefSeq" id="WP_047859613.1">
    <property type="nucleotide sequence ID" value="NZ_CP011509.1"/>
</dbReference>
<dbReference type="SMART" id="SM00387">
    <property type="entry name" value="HATPase_c"/>
    <property type="match status" value="1"/>
</dbReference>
<sequence length="574" mass="62613">MKRTLPIWLALAACVALACGALAWLSLTTVRLERAEAKARADALVEERVRLALWRMDGRLARLIAQESTRAADLWAPFYVPLRAFDEAGAAREPSTTRIASTLLFGTPEGVRLHFTFTGAGPLGSPQVPGAAQEALTQATGVSPRQVAEYGTLLSELETKLDRRVLLALEPGVPSAEAVIAPPRGVIEFERRLSQALMNSAAFEPDEEELPLTTLGAHHRGVKVSPMVPVWMGDELLLVRRVERPRSEVELQGAWLDWPRIQTLLLQEVKDLLPGASLVRVEAGAGDLLERRLASLPVRLVPGPLQVEVGRGAPVAWSLGVAWGAVLLALVAVGFLLFGALSLSERRAAFVSAVTHELRTPLTTFRMYAEMLAEGMVTDEAQRQGYYETLHRESNRLAHLVENVLAYARLERKRAPREAEPVELGSLLRDSLQRCEERTREAGMQLVLELEESLEATRVLVEPSAAEQVLFNLVDNACKYARGAEDSRIHVRAERRGSRVAILVADHGPGVSRTDARHLFEPFSKSSERAAESAPGVGLGLALSRGLARAMGGELRFEQGRGPGAVFAFLLRAG</sequence>
<dbReference type="CDD" id="cd00082">
    <property type="entry name" value="HisKA"/>
    <property type="match status" value="1"/>
</dbReference>
<evidence type="ECO:0000313" key="11">
    <source>
        <dbReference type="Proteomes" id="UP000035579"/>
    </source>
</evidence>
<dbReference type="InterPro" id="IPR036097">
    <property type="entry name" value="HisK_dim/P_sf"/>
</dbReference>
<dbReference type="Pfam" id="PF02518">
    <property type="entry name" value="HATPase_c"/>
    <property type="match status" value="1"/>
</dbReference>
<accession>A0AAC8QFQ0</accession>
<dbReference type="InterPro" id="IPR003594">
    <property type="entry name" value="HATPase_dom"/>
</dbReference>
<dbReference type="PROSITE" id="PS51257">
    <property type="entry name" value="PROKAR_LIPOPROTEIN"/>
    <property type="match status" value="1"/>
</dbReference>
<evidence type="ECO:0000256" key="7">
    <source>
        <dbReference type="SAM" id="Phobius"/>
    </source>
</evidence>
<dbReference type="PANTHER" id="PTHR43711:SF1">
    <property type="entry name" value="HISTIDINE KINASE 1"/>
    <property type="match status" value="1"/>
</dbReference>
<protein>
    <recommendedName>
        <fullName evidence="2">histidine kinase</fullName>
        <ecNumber evidence="2">2.7.13.3</ecNumber>
    </recommendedName>
</protein>
<dbReference type="Proteomes" id="UP000256345">
    <property type="component" value="Unassembled WGS sequence"/>
</dbReference>
<feature type="transmembrane region" description="Helical" evidence="7">
    <location>
        <begin position="315"/>
        <end position="338"/>
    </location>
</feature>
<dbReference type="InterPro" id="IPR036890">
    <property type="entry name" value="HATPase_C_sf"/>
</dbReference>
<dbReference type="AlphaFoldDB" id="A0AAC8QFQ0"/>
<dbReference type="EMBL" id="QUMU01000005">
    <property type="protein sequence ID" value="REG32393.1"/>
    <property type="molecule type" value="Genomic_DNA"/>
</dbReference>
<proteinExistence type="predicted"/>
<dbReference type="PROSITE" id="PS50109">
    <property type="entry name" value="HIS_KIN"/>
    <property type="match status" value="1"/>
</dbReference>
<dbReference type="CDD" id="cd00075">
    <property type="entry name" value="HATPase"/>
    <property type="match status" value="1"/>
</dbReference>
<evidence type="ECO:0000256" key="6">
    <source>
        <dbReference type="ARBA" id="ARBA00023012"/>
    </source>
</evidence>
<feature type="domain" description="Histidine kinase" evidence="8">
    <location>
        <begin position="353"/>
        <end position="574"/>
    </location>
</feature>
<dbReference type="InterPro" id="IPR004358">
    <property type="entry name" value="Sig_transdc_His_kin-like_C"/>
</dbReference>
<dbReference type="PANTHER" id="PTHR43711">
    <property type="entry name" value="TWO-COMPONENT HISTIDINE KINASE"/>
    <property type="match status" value="1"/>
</dbReference>
<dbReference type="Proteomes" id="UP000035579">
    <property type="component" value="Chromosome"/>
</dbReference>
<dbReference type="InterPro" id="IPR003661">
    <property type="entry name" value="HisK_dim/P_dom"/>
</dbReference>
<name>A0AAC8QFQ0_9BACT</name>
<keyword evidence="5 9" id="KW-0418">Kinase</keyword>
<gene>
    <name evidence="9" type="ORF">AA314_07917</name>
    <name evidence="10" type="ORF">ATI61_105721</name>
</gene>
<keyword evidence="7" id="KW-1133">Transmembrane helix</keyword>
<dbReference type="EMBL" id="CP011509">
    <property type="protein sequence ID" value="AKJ06291.1"/>
    <property type="molecule type" value="Genomic_DNA"/>
</dbReference>
<evidence type="ECO:0000256" key="5">
    <source>
        <dbReference type="ARBA" id="ARBA00022777"/>
    </source>
</evidence>
<dbReference type="GO" id="GO:0000155">
    <property type="term" value="F:phosphorelay sensor kinase activity"/>
    <property type="evidence" value="ECO:0007669"/>
    <property type="project" value="InterPro"/>
</dbReference>
<evidence type="ECO:0000256" key="3">
    <source>
        <dbReference type="ARBA" id="ARBA00022553"/>
    </source>
</evidence>
<evidence type="ECO:0000256" key="1">
    <source>
        <dbReference type="ARBA" id="ARBA00000085"/>
    </source>
</evidence>
<dbReference type="InterPro" id="IPR050736">
    <property type="entry name" value="Sensor_HK_Regulatory"/>
</dbReference>
<dbReference type="Pfam" id="PF00512">
    <property type="entry name" value="HisKA"/>
    <property type="match status" value="1"/>
</dbReference>
<dbReference type="SMART" id="SM00388">
    <property type="entry name" value="HisKA"/>
    <property type="match status" value="1"/>
</dbReference>
<keyword evidence="4" id="KW-0808">Transferase</keyword>
<evidence type="ECO:0000313" key="12">
    <source>
        <dbReference type="Proteomes" id="UP000256345"/>
    </source>
</evidence>
<organism evidence="9 11">
    <name type="scientific">Archangium gephyra</name>
    <dbReference type="NCBI Taxonomy" id="48"/>
    <lineage>
        <taxon>Bacteria</taxon>
        <taxon>Pseudomonadati</taxon>
        <taxon>Myxococcota</taxon>
        <taxon>Myxococcia</taxon>
        <taxon>Myxococcales</taxon>
        <taxon>Cystobacterineae</taxon>
        <taxon>Archangiaceae</taxon>
        <taxon>Archangium</taxon>
    </lineage>
</organism>
<evidence type="ECO:0000313" key="9">
    <source>
        <dbReference type="EMBL" id="AKJ06291.1"/>
    </source>
</evidence>
<comment type="catalytic activity">
    <reaction evidence="1">
        <text>ATP + protein L-histidine = ADP + protein N-phospho-L-histidine.</text>
        <dbReference type="EC" id="2.7.13.3"/>
    </reaction>
</comment>
<evidence type="ECO:0000256" key="4">
    <source>
        <dbReference type="ARBA" id="ARBA00022679"/>
    </source>
</evidence>
<keyword evidence="7" id="KW-0472">Membrane</keyword>